<organism evidence="1">
    <name type="scientific">Strongyloides ratti</name>
    <name type="common">Parasitic roundworm</name>
    <dbReference type="NCBI Taxonomy" id="34506"/>
    <lineage>
        <taxon>Eukaryota</taxon>
        <taxon>Metazoa</taxon>
        <taxon>Ecdysozoa</taxon>
        <taxon>Nematoda</taxon>
        <taxon>Chromadorea</taxon>
        <taxon>Rhabditida</taxon>
        <taxon>Tylenchina</taxon>
        <taxon>Panagrolaimomorpha</taxon>
        <taxon>Strongyloidoidea</taxon>
        <taxon>Strongyloididae</taxon>
        <taxon>Strongyloides</taxon>
    </lineage>
</organism>
<name>A0A090KZG7_STRRB</name>
<reference evidence="2" key="1">
    <citation type="submission" date="2014-09" db="EMBL/GenBank/DDBJ databases">
        <authorList>
            <person name="Martin A.A."/>
        </authorList>
    </citation>
    <scope>NUCLEOTIDE SEQUENCE</scope>
    <source>
        <strain evidence="2">ED321</strain>
    </source>
</reference>
<reference evidence="1" key="2">
    <citation type="submission" date="2014-09" db="EMBL/GenBank/DDBJ databases">
        <authorList>
            <person name="Aslett A.Martin."/>
        </authorList>
    </citation>
    <scope>NUCLEOTIDE SEQUENCE</scope>
    <source>
        <strain evidence="1">ED321 Heterogonic</strain>
    </source>
</reference>
<dbReference type="CTD" id="36375181"/>
<evidence type="ECO:0000313" key="2">
    <source>
        <dbReference type="Proteomes" id="UP000035682"/>
    </source>
</evidence>
<dbReference type="RefSeq" id="XP_024502018.1">
    <property type="nucleotide sequence ID" value="XM_024647995.1"/>
</dbReference>
<dbReference type="Proteomes" id="UP000035682">
    <property type="component" value="Unplaced"/>
</dbReference>
<evidence type="ECO:0000313" key="3">
    <source>
        <dbReference type="WBParaSite" id="SRAE_1000108400.1"/>
    </source>
</evidence>
<accession>A0A090KZG7</accession>
<dbReference type="WormBase" id="SRAE_1000108400">
    <property type="protein sequence ID" value="SRP04643"/>
    <property type="gene ID" value="WBGene00257686"/>
</dbReference>
<reference evidence="3" key="3">
    <citation type="submission" date="2020-12" db="UniProtKB">
        <authorList>
            <consortium name="WormBaseParasite"/>
        </authorList>
    </citation>
    <scope>IDENTIFICATION</scope>
</reference>
<protein>
    <submittedName>
        <fullName evidence="3">NTP pyrophosphohydrolase MazG putative catalytic core domain-containing protein</fullName>
    </submittedName>
</protein>
<dbReference type="EMBL" id="LN609528">
    <property type="protein sequence ID" value="CEF62816.1"/>
    <property type="molecule type" value="Genomic_DNA"/>
</dbReference>
<evidence type="ECO:0000313" key="4">
    <source>
        <dbReference type="WormBase" id="SRAE_1000108400"/>
    </source>
</evidence>
<dbReference type="AlphaFoldDB" id="A0A090KZG7"/>
<sequence>MSFIKNPKDMINEIVEKINEFELYADKNNQKLFTYEREYRIMLQKVLEDNEMDDTRCRESENCLNKLLLIIAQISLERIKLVEIKEKINKIIYETNDRKKSH</sequence>
<gene>
    <name evidence="1 3 4" type="ORF">SRAE_1000108400</name>
</gene>
<keyword evidence="2" id="KW-1185">Reference proteome</keyword>
<dbReference type="WBParaSite" id="SRAE_1000108400.1">
    <property type="protein sequence ID" value="SRAE_1000108400.1"/>
    <property type="gene ID" value="WBGene00257686"/>
</dbReference>
<proteinExistence type="predicted"/>
<dbReference type="GeneID" id="36375181"/>
<evidence type="ECO:0000313" key="1">
    <source>
        <dbReference type="EMBL" id="CEF62816.1"/>
    </source>
</evidence>